<dbReference type="Pfam" id="PF03432">
    <property type="entry name" value="Relaxase"/>
    <property type="match status" value="1"/>
</dbReference>
<comment type="caution">
    <text evidence="3">The sequence shown here is derived from an EMBL/GenBank/DDBJ whole genome shotgun (WGS) entry which is preliminary data.</text>
</comment>
<gene>
    <name evidence="3" type="ORF">GAQ34_12370</name>
</gene>
<dbReference type="Proteomes" id="UP000442334">
    <property type="component" value="Unassembled WGS sequence"/>
</dbReference>
<name>A0A7J5H567_BACUN</name>
<reference evidence="3 4" key="1">
    <citation type="journal article" date="2019" name="Nat. Med.">
        <title>A library of human gut bacterial isolates paired with longitudinal multiomics data enables mechanistic microbiome research.</title>
        <authorList>
            <person name="Poyet M."/>
            <person name="Groussin M."/>
            <person name="Gibbons S.M."/>
            <person name="Avila-Pacheco J."/>
            <person name="Jiang X."/>
            <person name="Kearney S.M."/>
            <person name="Perrotta A.R."/>
            <person name="Berdy B."/>
            <person name="Zhao S."/>
            <person name="Lieberman T.D."/>
            <person name="Swanson P.K."/>
            <person name="Smith M."/>
            <person name="Roesemann S."/>
            <person name="Alexander J.E."/>
            <person name="Rich S.A."/>
            <person name="Livny J."/>
            <person name="Vlamakis H."/>
            <person name="Clish C."/>
            <person name="Bullock K."/>
            <person name="Deik A."/>
            <person name="Scott J."/>
            <person name="Pierce K.A."/>
            <person name="Xavier R.J."/>
            <person name="Alm E.J."/>
        </authorList>
    </citation>
    <scope>NUCLEOTIDE SEQUENCE [LARGE SCALE GENOMIC DNA]</scope>
    <source>
        <strain evidence="3 4">BIOML-A21</strain>
    </source>
</reference>
<evidence type="ECO:0000313" key="3">
    <source>
        <dbReference type="EMBL" id="KAB4184818.1"/>
    </source>
</evidence>
<organism evidence="3 4">
    <name type="scientific">Bacteroides uniformis</name>
    <dbReference type="NCBI Taxonomy" id="820"/>
    <lineage>
        <taxon>Bacteria</taxon>
        <taxon>Pseudomonadati</taxon>
        <taxon>Bacteroidota</taxon>
        <taxon>Bacteroidia</taxon>
        <taxon>Bacteroidales</taxon>
        <taxon>Bacteroidaceae</taxon>
        <taxon>Bacteroides</taxon>
    </lineage>
</organism>
<protein>
    <submittedName>
        <fullName evidence="3">Relaxase/mobilization nuclease domain-containing protein</fullName>
    </submittedName>
</protein>
<proteinExistence type="predicted"/>
<evidence type="ECO:0000256" key="1">
    <source>
        <dbReference type="SAM" id="MobiDB-lite"/>
    </source>
</evidence>
<feature type="domain" description="MobA/VirD2-like nuclease" evidence="2">
    <location>
        <begin position="45"/>
        <end position="147"/>
    </location>
</feature>
<sequence length="519" mass="59315">MIATILPGSADFHAVGYNEHKVSKGLARLIEMRNFGIVGLAGRPTTEELTGYLRKYSSANSRIRKPQFHVAVSCKGHEMTESELLDFAHRYLKEMGYAEPGQPWLIYAHHDTDNTHLHIITSRVAPDGRKIAHSHERRRSQEVIDRILGTDRQKKIADDIDAARQYTFSSFAQFKAIMVSMGYEVYQKEGKVFIKHGGKVQRQISLSEIEALFKSGYRERSRCRQLRSILKKYRDVSGSKEGLQKELKEKFGIDLVFFGRKDAPYGYMIVDHAHRTVINGARVLATELLLDFATPEQRFARIEDYIDRLLTLNPKITQGEIFQKLRKQRAYIKKGVIHFDGQTRPLKPFMADAIDRNNRIRFIEMFHPATEAERDLLCKIFKVNRPDLVDLSGERPQSHTDAVSRLHEIFNDENVYSVRSALHEEGFIIREEAGAAYAVNFNRHIVIDLAAEGLDTERLKPRPRKQQAKQTHSTGNGGKKIHIHGLKDSGAGSHSEKREWEVGGKGGYDDIDDGRNLKR</sequence>
<dbReference type="RefSeq" id="WP_151858607.1">
    <property type="nucleotide sequence ID" value="NZ_WCTZ01000014.1"/>
</dbReference>
<feature type="region of interest" description="Disordered" evidence="1">
    <location>
        <begin position="457"/>
        <end position="519"/>
    </location>
</feature>
<accession>A0A7J5H567</accession>
<dbReference type="EMBL" id="WCUA01000012">
    <property type="protein sequence ID" value="KAB4184818.1"/>
    <property type="molecule type" value="Genomic_DNA"/>
</dbReference>
<dbReference type="AlphaFoldDB" id="A0A7J5H567"/>
<evidence type="ECO:0000259" key="2">
    <source>
        <dbReference type="Pfam" id="PF03432"/>
    </source>
</evidence>
<dbReference type="InterPro" id="IPR005094">
    <property type="entry name" value="Endonuclease_MobA/VirD2"/>
</dbReference>
<evidence type="ECO:0000313" key="4">
    <source>
        <dbReference type="Proteomes" id="UP000442334"/>
    </source>
</evidence>